<feature type="domain" description="SLH" evidence="3">
    <location>
        <begin position="29"/>
        <end position="92"/>
    </location>
</feature>
<proteinExistence type="predicted"/>
<dbReference type="InterPro" id="IPR001119">
    <property type="entry name" value="SLH_dom"/>
</dbReference>
<reference evidence="5" key="1">
    <citation type="journal article" date="2019" name="Int. J. Syst. Evol. Microbiol.">
        <title>The Global Catalogue of Microorganisms (GCM) 10K type strain sequencing project: providing services to taxonomists for standard genome sequencing and annotation.</title>
        <authorList>
            <consortium name="The Broad Institute Genomics Platform"/>
            <consortium name="The Broad Institute Genome Sequencing Center for Infectious Disease"/>
            <person name="Wu L."/>
            <person name="Ma J."/>
        </authorList>
    </citation>
    <scope>NUCLEOTIDE SEQUENCE [LARGE SCALE GENOMIC DNA]</scope>
    <source>
        <strain evidence="5">JCM 16918</strain>
    </source>
</reference>
<dbReference type="EMBL" id="BMOR01000004">
    <property type="protein sequence ID" value="GGN35598.1"/>
    <property type="molecule type" value="Genomic_DNA"/>
</dbReference>
<evidence type="ECO:0000259" key="3">
    <source>
        <dbReference type="PROSITE" id="PS51272"/>
    </source>
</evidence>
<dbReference type="PROSITE" id="PS51272">
    <property type="entry name" value="SLH"/>
    <property type="match status" value="1"/>
</dbReference>
<dbReference type="Pfam" id="PF21620">
    <property type="entry name" value="SlpA_C"/>
    <property type="match status" value="1"/>
</dbReference>
<name>A0ABQ2J369_9DEIO</name>
<comment type="caution">
    <text evidence="4">The sequence shown here is derived from an EMBL/GenBank/DDBJ whole genome shotgun (WGS) entry which is preliminary data.</text>
</comment>
<accession>A0ABQ2J369</accession>
<evidence type="ECO:0000313" key="5">
    <source>
        <dbReference type="Proteomes" id="UP000645517"/>
    </source>
</evidence>
<feature type="coiled-coil region" evidence="1">
    <location>
        <begin position="100"/>
        <end position="127"/>
    </location>
</feature>
<feature type="signal peptide" evidence="2">
    <location>
        <begin position="1"/>
        <end position="18"/>
    </location>
</feature>
<protein>
    <submittedName>
        <fullName evidence="4">S-layer protein SlpA</fullName>
    </submittedName>
</protein>
<dbReference type="Pfam" id="PF00395">
    <property type="entry name" value="SLH"/>
    <property type="match status" value="1"/>
</dbReference>
<dbReference type="InterPro" id="IPR048736">
    <property type="entry name" value="SlpA_C"/>
</dbReference>
<keyword evidence="2" id="KW-0732">Signal</keyword>
<gene>
    <name evidence="4" type="primary">slpA</name>
    <name evidence="4" type="ORF">GCM10010842_15550</name>
</gene>
<dbReference type="Proteomes" id="UP000645517">
    <property type="component" value="Unassembled WGS sequence"/>
</dbReference>
<keyword evidence="1" id="KW-0175">Coiled coil</keyword>
<dbReference type="PANTHER" id="PTHR43308">
    <property type="entry name" value="OUTER MEMBRANE PROTEIN ALPHA-RELATED"/>
    <property type="match status" value="1"/>
</dbReference>
<dbReference type="InterPro" id="IPR051465">
    <property type="entry name" value="Cell_Envelope_Struct_Comp"/>
</dbReference>
<keyword evidence="5" id="KW-1185">Reference proteome</keyword>
<sequence>MKKSLLVLTAALSFGAAAAQTAATASAPQVPALTDVPAGHWAKDAIDLLVSKGILLGYPDGTFRGTQNLTRYEAAVIIARLLGQIKNGETSISTMDEETLTALQNAIQELAADLAALGVRVSDLEENAVSRDDFARLEERVEMLAAASGDAEALAGLTSQIDDLTARADDYDTLRADVDDNASQIAALNDLTVLLNQDILNLQDRVSAVEAAQADLVARAEFDALGGRVTTVETKVTDLSNRVATLEKYAFSIKPSLSATYYVARSQRDMDLDRLIPGTVFSTGTDGKTVTVDTATDYADLTGSKVLVGSGAENYYGFSTPAGAVYVEGETVIDFSIDFNTSTGKLDTAKSGVSGALVPGPGGLNVNSVDVSFGIRAGLPTADSRYPDVVQNDTTYKPLFFYYKNATASFTVGNNPVKVTFGRDLTFKFAEYIGDNDSEGRGDGYIVDVDGSNLPLIGSLKPTIQVVYGSTDGADNASAIDFGRYYRGVRATITPVGTLKAGVHYLQEADDAAVGPKVAEIAAGAAVATNTNVTIRGADVTTFGADLNGTVGGWTIKSEYATSRVSVNTYAAGTGAVTNSVDVANAFYGQAEGSLGPVKFYTLNYRSVDSDYSNPYTGINEDATYPYPAGKTGFGVKAKAAFGPVAIGGYWDNTVAYGKSPMDTATEPSAIVDRGVTGKVSLFNLVTVRGGYYEFLTGSSAYSAADYVKFNGKSGVRYNVRGDVSLPRGFSVGAYYDNVMDGNTLIMSDGGLFANGKYHANNVFGLKTTELDSASCGGSTCYTQYGVELKHDGKADDALVKDLNLTLGYKARYRIAGTEKGFTNQVIYGDADYSAKLGIATVKLVGSFENSMYTDADRTANGAANTTRVNGSLDVKTDTLNTVFKPSFEGYVKAYNKSYDYSDNTKDYTANEVMYRAGVKLNEFLLPNTKLAVYYAGYMGTNRAYVPYVAAFNSDGTSAAGTAGYFTDAPNANRTVSQNLLYVEANYYDLSFGYGYGTLGLSALNGATTGINAAQSAKGSVFKISYKVNF</sequence>
<evidence type="ECO:0000313" key="4">
    <source>
        <dbReference type="EMBL" id="GGN35598.1"/>
    </source>
</evidence>
<evidence type="ECO:0000256" key="1">
    <source>
        <dbReference type="SAM" id="Coils"/>
    </source>
</evidence>
<dbReference type="RefSeq" id="WP_189055629.1">
    <property type="nucleotide sequence ID" value="NZ_BMOR01000004.1"/>
</dbReference>
<feature type="chain" id="PRO_5046575479" evidence="2">
    <location>
        <begin position="19"/>
        <end position="1030"/>
    </location>
</feature>
<organism evidence="4 5">
    <name type="scientific">Deinococcus daejeonensis</name>
    <dbReference type="NCBI Taxonomy" id="1007098"/>
    <lineage>
        <taxon>Bacteria</taxon>
        <taxon>Thermotogati</taxon>
        <taxon>Deinococcota</taxon>
        <taxon>Deinococci</taxon>
        <taxon>Deinococcales</taxon>
        <taxon>Deinococcaceae</taxon>
        <taxon>Deinococcus</taxon>
    </lineage>
</organism>
<dbReference type="PANTHER" id="PTHR43308:SF1">
    <property type="entry name" value="OUTER MEMBRANE PROTEIN ALPHA"/>
    <property type="match status" value="1"/>
</dbReference>
<evidence type="ECO:0000256" key="2">
    <source>
        <dbReference type="SAM" id="SignalP"/>
    </source>
</evidence>